<protein>
    <submittedName>
        <fullName evidence="1">Uncharacterized protein</fullName>
    </submittedName>
</protein>
<evidence type="ECO:0000313" key="2">
    <source>
        <dbReference type="Proteomes" id="UP000245698"/>
    </source>
</evidence>
<proteinExistence type="predicted"/>
<dbReference type="Proteomes" id="UP000245698">
    <property type="component" value="Unassembled WGS sequence"/>
</dbReference>
<organism evidence="1 2">
    <name type="scientific">Mesorhizobium delmotii</name>
    <dbReference type="NCBI Taxonomy" id="1631247"/>
    <lineage>
        <taxon>Bacteria</taxon>
        <taxon>Pseudomonadati</taxon>
        <taxon>Pseudomonadota</taxon>
        <taxon>Alphaproteobacteria</taxon>
        <taxon>Hyphomicrobiales</taxon>
        <taxon>Phyllobacteriaceae</taxon>
        <taxon>Mesorhizobium</taxon>
    </lineage>
</organism>
<reference evidence="2" key="1">
    <citation type="submission" date="2016-12" db="EMBL/GenBank/DDBJ databases">
        <authorList>
            <person name="Brunel B."/>
        </authorList>
    </citation>
    <scope>NUCLEOTIDE SEQUENCE [LARGE SCALE GENOMIC DNA]</scope>
</reference>
<sequence>MTNWAKKRERKNEVKARAAEPSHMFTRCRVVDCGRPARAGTEDGLDTRFCRTHSDHLARHGSAYKRSYTAKELTPYRKAALAWLEANADDKWTTNAIERVETLYRAAGPHMEAFRLRGLSPDDRARAAWARLRKAKVDPRRVVGAWLTVELAIRSDPQPETKSEFRQVQAAKLVHRMASGTHKRWGEGTSTKELHVYPRSRGRVLRYVGRDLEKAVELLVPRVALLTTGNQRSLD</sequence>
<evidence type="ECO:0000313" key="1">
    <source>
        <dbReference type="EMBL" id="SJM34033.1"/>
    </source>
</evidence>
<dbReference type="EMBL" id="FUIG01000046">
    <property type="protein sequence ID" value="SJM34033.1"/>
    <property type="molecule type" value="Genomic_DNA"/>
</dbReference>
<keyword evidence="2" id="KW-1185">Reference proteome</keyword>
<gene>
    <name evidence="1" type="ORF">BQ8482_380216</name>
</gene>
<accession>A0A2P9ASD8</accession>
<dbReference type="AlphaFoldDB" id="A0A2P9ASD8"/>
<name>A0A2P9ASD8_9HYPH</name>